<accession>M7N6M1</accession>
<evidence type="ECO:0000313" key="2">
    <source>
        <dbReference type="Proteomes" id="UP000012024"/>
    </source>
</evidence>
<dbReference type="EMBL" id="ANLA01000020">
    <property type="protein sequence ID" value="EMQ94078.1"/>
    <property type="molecule type" value="Genomic_DNA"/>
</dbReference>
<evidence type="ECO:0000313" key="1">
    <source>
        <dbReference type="EMBL" id="EMQ94078.1"/>
    </source>
</evidence>
<name>M7N6M1_9FLAO</name>
<comment type="caution">
    <text evidence="1">The sequence shown here is derived from an EMBL/GenBank/DDBJ whole genome shotgun (WGS) entry which is preliminary data.</text>
</comment>
<organism evidence="1 2">
    <name type="scientific">Xanthomarina gelatinilytica</name>
    <dbReference type="NCBI Taxonomy" id="1137281"/>
    <lineage>
        <taxon>Bacteria</taxon>
        <taxon>Pseudomonadati</taxon>
        <taxon>Bacteroidota</taxon>
        <taxon>Flavobacteriia</taxon>
        <taxon>Flavobacteriales</taxon>
        <taxon>Flavobacteriaceae</taxon>
        <taxon>Xanthomarina</taxon>
    </lineage>
</organism>
<reference evidence="1 2" key="1">
    <citation type="submission" date="2012-12" db="EMBL/GenBank/DDBJ databases">
        <title>Genome assembly of Formosa sp. AK20.</title>
        <authorList>
            <person name="Kumar R."/>
            <person name="Khatri I."/>
            <person name="Vaidya B."/>
            <person name="Subramanian S."/>
            <person name="Pinnaka A."/>
        </authorList>
    </citation>
    <scope>NUCLEOTIDE SEQUENCE [LARGE SCALE GENOMIC DNA]</scope>
    <source>
        <strain evidence="1 2">AK20</strain>
    </source>
</reference>
<dbReference type="Proteomes" id="UP000012024">
    <property type="component" value="Unassembled WGS sequence"/>
</dbReference>
<proteinExistence type="predicted"/>
<sequence length="44" mass="5406">MDCEDLQLYKKPQKIKSESKDFIALYFILKDTKIMPYFLDFERL</sequence>
<keyword evidence="2" id="KW-1185">Reference proteome</keyword>
<dbReference type="AlphaFoldDB" id="M7N6M1"/>
<protein>
    <submittedName>
        <fullName evidence="1">Uncharacterized protein</fullName>
    </submittedName>
</protein>
<gene>
    <name evidence="1" type="ORF">D778_01090</name>
</gene>